<evidence type="ECO:0000256" key="2">
    <source>
        <dbReference type="ARBA" id="ARBA00022729"/>
    </source>
</evidence>
<feature type="signal peptide" evidence="4">
    <location>
        <begin position="1"/>
        <end position="23"/>
    </location>
</feature>
<feature type="domain" description="LRRNT" evidence="5">
    <location>
        <begin position="59"/>
        <end position="95"/>
    </location>
</feature>
<feature type="region of interest" description="Disordered" evidence="3">
    <location>
        <begin position="28"/>
        <end position="59"/>
    </location>
</feature>
<dbReference type="Pfam" id="PF01462">
    <property type="entry name" value="LRRNT"/>
    <property type="match status" value="1"/>
</dbReference>
<protein>
    <recommendedName>
        <fullName evidence="5">LRRNT domain-containing protein</fullName>
    </recommendedName>
</protein>
<keyword evidence="1" id="KW-0433">Leucine-rich repeat</keyword>
<dbReference type="SMART" id="SM00013">
    <property type="entry name" value="LRRNT"/>
    <property type="match status" value="1"/>
</dbReference>
<evidence type="ECO:0000313" key="7">
    <source>
        <dbReference type="Proteomes" id="UP001482620"/>
    </source>
</evidence>
<accession>A0ABV0TN74</accession>
<evidence type="ECO:0000256" key="1">
    <source>
        <dbReference type="ARBA" id="ARBA00022614"/>
    </source>
</evidence>
<dbReference type="EMBL" id="JAHRIQ010036470">
    <property type="protein sequence ID" value="MEQ2233063.1"/>
    <property type="molecule type" value="Genomic_DNA"/>
</dbReference>
<keyword evidence="2 4" id="KW-0732">Signal</keyword>
<proteinExistence type="predicted"/>
<evidence type="ECO:0000313" key="6">
    <source>
        <dbReference type="EMBL" id="MEQ2233063.1"/>
    </source>
</evidence>
<dbReference type="Proteomes" id="UP001482620">
    <property type="component" value="Unassembled WGS sequence"/>
</dbReference>
<evidence type="ECO:0000256" key="3">
    <source>
        <dbReference type="SAM" id="MobiDB-lite"/>
    </source>
</evidence>
<dbReference type="Gene3D" id="3.80.10.10">
    <property type="entry name" value="Ribonuclease Inhibitor"/>
    <property type="match status" value="1"/>
</dbReference>
<comment type="caution">
    <text evidence="6">The sequence shown here is derived from an EMBL/GenBank/DDBJ whole genome shotgun (WGS) entry which is preliminary data.</text>
</comment>
<sequence>MRGFGALLAALAVLSAVLRSSEAGVRMQNGAPGVQKAGEATNSSAVGREESSRAAGQTTCPDRCRCEGDGRLHRVDCSDLGLREIPSNMSVFTSYLVCLRRADGRTKTRTDSRSKALWVFIRAAIRN</sequence>
<evidence type="ECO:0000256" key="4">
    <source>
        <dbReference type="SAM" id="SignalP"/>
    </source>
</evidence>
<organism evidence="6 7">
    <name type="scientific">Ilyodon furcidens</name>
    <name type="common">goldbreast splitfin</name>
    <dbReference type="NCBI Taxonomy" id="33524"/>
    <lineage>
        <taxon>Eukaryota</taxon>
        <taxon>Metazoa</taxon>
        <taxon>Chordata</taxon>
        <taxon>Craniata</taxon>
        <taxon>Vertebrata</taxon>
        <taxon>Euteleostomi</taxon>
        <taxon>Actinopterygii</taxon>
        <taxon>Neopterygii</taxon>
        <taxon>Teleostei</taxon>
        <taxon>Neoteleostei</taxon>
        <taxon>Acanthomorphata</taxon>
        <taxon>Ovalentaria</taxon>
        <taxon>Atherinomorphae</taxon>
        <taxon>Cyprinodontiformes</taxon>
        <taxon>Goodeidae</taxon>
        <taxon>Ilyodon</taxon>
    </lineage>
</organism>
<reference evidence="6 7" key="1">
    <citation type="submission" date="2021-06" db="EMBL/GenBank/DDBJ databases">
        <authorList>
            <person name="Palmer J.M."/>
        </authorList>
    </citation>
    <scope>NUCLEOTIDE SEQUENCE [LARGE SCALE GENOMIC DNA]</scope>
    <source>
        <strain evidence="7">if_2019</strain>
        <tissue evidence="6">Muscle</tissue>
    </source>
</reference>
<name>A0ABV0TN74_9TELE</name>
<gene>
    <name evidence="6" type="ORF">ILYODFUR_017926</name>
</gene>
<feature type="chain" id="PRO_5046513835" description="LRRNT domain-containing protein" evidence="4">
    <location>
        <begin position="24"/>
        <end position="127"/>
    </location>
</feature>
<dbReference type="InterPro" id="IPR032675">
    <property type="entry name" value="LRR_dom_sf"/>
</dbReference>
<keyword evidence="7" id="KW-1185">Reference proteome</keyword>
<dbReference type="InterPro" id="IPR000372">
    <property type="entry name" value="LRRNT"/>
</dbReference>
<evidence type="ECO:0000259" key="5">
    <source>
        <dbReference type="SMART" id="SM00013"/>
    </source>
</evidence>